<evidence type="ECO:0000256" key="3">
    <source>
        <dbReference type="ARBA" id="ARBA00022692"/>
    </source>
</evidence>
<dbReference type="AlphaFoldDB" id="A0A2T0VCS9"/>
<keyword evidence="6 8" id="KW-1133">Transmembrane helix</keyword>
<dbReference type="InterPro" id="IPR004268">
    <property type="entry name" value="MurJ"/>
</dbReference>
<evidence type="ECO:0000256" key="8">
    <source>
        <dbReference type="SAM" id="Phobius"/>
    </source>
</evidence>
<evidence type="ECO:0000256" key="1">
    <source>
        <dbReference type="ARBA" id="ARBA00004651"/>
    </source>
</evidence>
<gene>
    <name evidence="9" type="ORF">B0I08_105145</name>
</gene>
<evidence type="ECO:0000256" key="6">
    <source>
        <dbReference type="ARBA" id="ARBA00022989"/>
    </source>
</evidence>
<dbReference type="PANTHER" id="PTHR47019:SF1">
    <property type="entry name" value="LIPID II FLIPPASE MURJ"/>
    <property type="match status" value="1"/>
</dbReference>
<evidence type="ECO:0000256" key="5">
    <source>
        <dbReference type="ARBA" id="ARBA00022984"/>
    </source>
</evidence>
<feature type="transmembrane region" description="Helical" evidence="8">
    <location>
        <begin position="212"/>
        <end position="234"/>
    </location>
</feature>
<keyword evidence="4" id="KW-0133">Cell shape</keyword>
<dbReference type="PANTHER" id="PTHR47019">
    <property type="entry name" value="LIPID II FLIPPASE MURJ"/>
    <property type="match status" value="1"/>
</dbReference>
<reference evidence="9 10" key="1">
    <citation type="submission" date="2018-03" db="EMBL/GenBank/DDBJ databases">
        <title>Genomic Encyclopedia of Type Strains, Phase III (KMG-III): the genomes of soil and plant-associated and newly described type strains.</title>
        <authorList>
            <person name="Whitman W."/>
        </authorList>
    </citation>
    <scope>NUCLEOTIDE SEQUENCE [LARGE SCALE GENOMIC DNA]</scope>
    <source>
        <strain evidence="9 10">CGMCC 1.12484</strain>
    </source>
</reference>
<evidence type="ECO:0000313" key="10">
    <source>
        <dbReference type="Proteomes" id="UP000237983"/>
    </source>
</evidence>
<feature type="transmembrane region" description="Helical" evidence="8">
    <location>
        <begin position="337"/>
        <end position="360"/>
    </location>
</feature>
<dbReference type="GO" id="GO:0005886">
    <property type="term" value="C:plasma membrane"/>
    <property type="evidence" value="ECO:0007669"/>
    <property type="project" value="UniProtKB-SubCell"/>
</dbReference>
<feature type="transmembrane region" description="Helical" evidence="8">
    <location>
        <begin position="472"/>
        <end position="493"/>
    </location>
</feature>
<dbReference type="GO" id="GO:0009252">
    <property type="term" value="P:peptidoglycan biosynthetic process"/>
    <property type="evidence" value="ECO:0007669"/>
    <property type="project" value="UniProtKB-KW"/>
</dbReference>
<dbReference type="PRINTS" id="PR01806">
    <property type="entry name" value="VIRFACTRMVIN"/>
</dbReference>
<feature type="transmembrane region" description="Helical" evidence="8">
    <location>
        <begin position="505"/>
        <end position="530"/>
    </location>
</feature>
<evidence type="ECO:0000256" key="7">
    <source>
        <dbReference type="ARBA" id="ARBA00023136"/>
    </source>
</evidence>
<keyword evidence="7 8" id="KW-0472">Membrane</keyword>
<dbReference type="Proteomes" id="UP000237983">
    <property type="component" value="Unassembled WGS sequence"/>
</dbReference>
<dbReference type="GO" id="GO:0034204">
    <property type="term" value="P:lipid translocation"/>
    <property type="evidence" value="ECO:0007669"/>
    <property type="project" value="TreeGrafter"/>
</dbReference>
<name>A0A2T0VCS9_9MICO</name>
<dbReference type="CDD" id="cd13123">
    <property type="entry name" value="MATE_MurJ_like"/>
    <property type="match status" value="1"/>
</dbReference>
<feature type="transmembrane region" description="Helical" evidence="8">
    <location>
        <begin position="372"/>
        <end position="394"/>
    </location>
</feature>
<proteinExistence type="predicted"/>
<dbReference type="GO" id="GO:0008360">
    <property type="term" value="P:regulation of cell shape"/>
    <property type="evidence" value="ECO:0007669"/>
    <property type="project" value="UniProtKB-KW"/>
</dbReference>
<comment type="caution">
    <text evidence="9">The sequence shown here is derived from an EMBL/GenBank/DDBJ whole genome shotgun (WGS) entry which is preliminary data.</text>
</comment>
<dbReference type="Pfam" id="PF03023">
    <property type="entry name" value="MurJ"/>
    <property type="match status" value="1"/>
</dbReference>
<dbReference type="NCBIfam" id="TIGR01695">
    <property type="entry name" value="murJ_mviN"/>
    <property type="match status" value="1"/>
</dbReference>
<keyword evidence="2" id="KW-1003">Cell membrane</keyword>
<feature type="transmembrane region" description="Helical" evidence="8">
    <location>
        <begin position="62"/>
        <end position="80"/>
    </location>
</feature>
<keyword evidence="3 8" id="KW-0812">Transmembrane</keyword>
<feature type="transmembrane region" description="Helical" evidence="8">
    <location>
        <begin position="295"/>
        <end position="316"/>
    </location>
</feature>
<feature type="transmembrane region" description="Helical" evidence="8">
    <location>
        <begin position="92"/>
        <end position="118"/>
    </location>
</feature>
<feature type="transmembrane region" description="Helical" evidence="8">
    <location>
        <begin position="406"/>
        <end position="426"/>
    </location>
</feature>
<dbReference type="RefSeq" id="WP_245884751.1">
    <property type="nucleotide sequence ID" value="NZ_PVTL01000005.1"/>
</dbReference>
<accession>A0A2T0VCS9</accession>
<feature type="transmembrane region" description="Helical" evidence="8">
    <location>
        <begin position="18"/>
        <end position="42"/>
    </location>
</feature>
<dbReference type="EMBL" id="PVTL01000005">
    <property type="protein sequence ID" value="PRY67981.1"/>
    <property type="molecule type" value="Genomic_DNA"/>
</dbReference>
<organism evidence="9 10">
    <name type="scientific">Glaciihabitans tibetensis</name>
    <dbReference type="NCBI Taxonomy" id="1266600"/>
    <lineage>
        <taxon>Bacteria</taxon>
        <taxon>Bacillati</taxon>
        <taxon>Actinomycetota</taxon>
        <taxon>Actinomycetes</taxon>
        <taxon>Micrococcales</taxon>
        <taxon>Microbacteriaceae</taxon>
        <taxon>Glaciihabitans</taxon>
    </lineage>
</organism>
<feature type="transmembrane region" description="Helical" evidence="8">
    <location>
        <begin position="255"/>
        <end position="275"/>
    </location>
</feature>
<evidence type="ECO:0000256" key="2">
    <source>
        <dbReference type="ARBA" id="ARBA00022475"/>
    </source>
</evidence>
<comment type="subcellular location">
    <subcellularLocation>
        <location evidence="1">Cell membrane</location>
        <topology evidence="1">Multi-pass membrane protein</topology>
    </subcellularLocation>
</comment>
<evidence type="ECO:0000313" key="9">
    <source>
        <dbReference type="EMBL" id="PRY67981.1"/>
    </source>
</evidence>
<evidence type="ECO:0000256" key="4">
    <source>
        <dbReference type="ARBA" id="ARBA00022960"/>
    </source>
</evidence>
<protein>
    <submittedName>
        <fullName evidence="9">Putative peptidoglycan lipid II flippase</fullName>
    </submittedName>
</protein>
<keyword evidence="10" id="KW-1185">Reference proteome</keyword>
<sequence>MSVAPAAAEPSGIGRASAFLASGTMVSRLLGFASAALLAQTLGSQGVGATTFALANQLPNNIYALVAGGILSAVLVPQIVRANLHDDGGQKFINRIVTLGSVVFLAAAVIATVCAPLLVRLYASAADDGGRGMTGDELGLATAFAYWCLPQILFYALYSLLGEVLNARKVFGPFTWAPVLNNVVAIGGLLAFNVAFDSGDLSAVSDWTPSMIVLLAGSATLGVAAQAFVLFLFWRRAGLSYRPEFRWRGVGLGRVGKAAGWTFGMIVVSQLAGIVQSRVATGAGTDDASVAALRYAWLIFMLPHSIVTVSVATAYFTRMSTHARDRNFTAVRKDISASLRTIGMIMVFAAVGLIVLAYPFSTIFSKSVGEAFAMGNVLIGFLAGLISFTVLFVLQRSFYALEDTRTPFLIQVVQSAIFVVGALVVSSFPEDAVAVGLAWVTTIAGTIQVLITAVVLRRRLGGLDARHILKRYLTYVLATLPAAAVGIGITASFGGFTGGYAMSGIFPAMLTMIVAGGVMLVLYVAVLTVLRNPELRALIVPVTARLRGRS</sequence>
<feature type="transmembrane region" description="Helical" evidence="8">
    <location>
        <begin position="138"/>
        <end position="158"/>
    </location>
</feature>
<feature type="transmembrane region" description="Helical" evidence="8">
    <location>
        <begin position="432"/>
        <end position="456"/>
    </location>
</feature>
<keyword evidence="5" id="KW-0573">Peptidoglycan synthesis</keyword>
<dbReference type="InterPro" id="IPR051050">
    <property type="entry name" value="Lipid_II_flippase_MurJ/MviN"/>
</dbReference>
<dbReference type="GO" id="GO:0015648">
    <property type="term" value="F:lipid-linked peptidoglycan transporter activity"/>
    <property type="evidence" value="ECO:0007669"/>
    <property type="project" value="TreeGrafter"/>
</dbReference>
<feature type="transmembrane region" description="Helical" evidence="8">
    <location>
        <begin position="170"/>
        <end position="192"/>
    </location>
</feature>